<evidence type="ECO:0000256" key="4">
    <source>
        <dbReference type="ARBA" id="ARBA00022737"/>
    </source>
</evidence>
<dbReference type="AlphaFoldDB" id="A0A8J6LHI8"/>
<evidence type="ECO:0000256" key="6">
    <source>
        <dbReference type="ARBA" id="ARBA00022833"/>
    </source>
</evidence>
<dbReference type="PANTHER" id="PTHR11575:SF48">
    <property type="entry name" value="5'-NUCLEOTIDASE"/>
    <property type="match status" value="1"/>
</dbReference>
<evidence type="ECO:0000313" key="10">
    <source>
        <dbReference type="EMBL" id="KAH0819293.1"/>
    </source>
</evidence>
<dbReference type="Gene3D" id="3.30.160.60">
    <property type="entry name" value="Classic Zinc Finger"/>
    <property type="match status" value="2"/>
</dbReference>
<dbReference type="Proteomes" id="UP000719412">
    <property type="component" value="Unassembled WGS sequence"/>
</dbReference>
<dbReference type="InterPro" id="IPR008334">
    <property type="entry name" value="5'-Nucleotdase_C"/>
</dbReference>
<evidence type="ECO:0000256" key="2">
    <source>
        <dbReference type="ARBA" id="ARBA00022723"/>
    </source>
</evidence>
<dbReference type="InterPro" id="IPR036907">
    <property type="entry name" value="5'-Nucleotdase_C_sf"/>
</dbReference>
<comment type="caution">
    <text evidence="10">The sequence shown here is derived from an EMBL/GenBank/DDBJ whole genome shotgun (WGS) entry which is preliminary data.</text>
</comment>
<dbReference type="InterPro" id="IPR006179">
    <property type="entry name" value="5_nucleotidase/apyrase"/>
</dbReference>
<keyword evidence="4" id="KW-0677">Repeat</keyword>
<dbReference type="Pfam" id="PF00149">
    <property type="entry name" value="Metallophos"/>
    <property type="match status" value="1"/>
</dbReference>
<feature type="domain" description="C2H2-type" evidence="9">
    <location>
        <begin position="742"/>
        <end position="769"/>
    </location>
</feature>
<dbReference type="SUPFAM" id="SSF56300">
    <property type="entry name" value="Metallo-dependent phosphatases"/>
    <property type="match status" value="1"/>
</dbReference>
<dbReference type="PANTHER" id="PTHR11575">
    <property type="entry name" value="5'-NUCLEOTIDASE-RELATED"/>
    <property type="match status" value="1"/>
</dbReference>
<comment type="similarity">
    <text evidence="1">Belongs to the 5'-nucleotidase family.</text>
</comment>
<dbReference type="Pfam" id="PF00096">
    <property type="entry name" value="zf-C2H2"/>
    <property type="match status" value="1"/>
</dbReference>
<dbReference type="InterPro" id="IPR013087">
    <property type="entry name" value="Znf_C2H2_type"/>
</dbReference>
<organism evidence="10 11">
    <name type="scientific">Tenebrio molitor</name>
    <name type="common">Yellow mealworm beetle</name>
    <dbReference type="NCBI Taxonomy" id="7067"/>
    <lineage>
        <taxon>Eukaryota</taxon>
        <taxon>Metazoa</taxon>
        <taxon>Ecdysozoa</taxon>
        <taxon>Arthropoda</taxon>
        <taxon>Hexapoda</taxon>
        <taxon>Insecta</taxon>
        <taxon>Pterygota</taxon>
        <taxon>Neoptera</taxon>
        <taxon>Endopterygota</taxon>
        <taxon>Coleoptera</taxon>
        <taxon>Polyphaga</taxon>
        <taxon>Cucujiformia</taxon>
        <taxon>Tenebrionidae</taxon>
        <taxon>Tenebrio</taxon>
    </lineage>
</organism>
<dbReference type="PRINTS" id="PR01607">
    <property type="entry name" value="APYRASEFAMLY"/>
</dbReference>
<dbReference type="GO" id="GO:0016787">
    <property type="term" value="F:hydrolase activity"/>
    <property type="evidence" value="ECO:0007669"/>
    <property type="project" value="InterPro"/>
</dbReference>
<feature type="region of interest" description="Disordered" evidence="8">
    <location>
        <begin position="429"/>
        <end position="458"/>
    </location>
</feature>
<keyword evidence="11" id="KW-1185">Reference proteome</keyword>
<feature type="domain" description="C2H2-type" evidence="9">
    <location>
        <begin position="614"/>
        <end position="641"/>
    </location>
</feature>
<name>A0A8J6LHI8_TENMO</name>
<evidence type="ECO:0000256" key="3">
    <source>
        <dbReference type="ARBA" id="ARBA00022729"/>
    </source>
</evidence>
<dbReference type="SUPFAM" id="SSF57667">
    <property type="entry name" value="beta-beta-alpha zinc fingers"/>
    <property type="match status" value="2"/>
</dbReference>
<dbReference type="Pfam" id="PF02872">
    <property type="entry name" value="5_nucleotid_C"/>
    <property type="match status" value="1"/>
</dbReference>
<dbReference type="InterPro" id="IPR029052">
    <property type="entry name" value="Metallo-depent_PP-like"/>
</dbReference>
<dbReference type="PROSITE" id="PS50157">
    <property type="entry name" value="ZINC_FINGER_C2H2_2"/>
    <property type="match status" value="3"/>
</dbReference>
<dbReference type="GO" id="GO:0008270">
    <property type="term" value="F:zinc ion binding"/>
    <property type="evidence" value="ECO:0007669"/>
    <property type="project" value="UniProtKB-KW"/>
</dbReference>
<dbReference type="SMART" id="SM00355">
    <property type="entry name" value="ZnF_C2H2"/>
    <property type="match status" value="5"/>
</dbReference>
<dbReference type="Gene3D" id="3.60.21.10">
    <property type="match status" value="1"/>
</dbReference>
<dbReference type="Gene3D" id="3.90.780.10">
    <property type="entry name" value="5'-Nucleotidase, C-terminal domain"/>
    <property type="match status" value="1"/>
</dbReference>
<dbReference type="PROSITE" id="PS00028">
    <property type="entry name" value="ZINC_FINGER_C2H2_1"/>
    <property type="match status" value="4"/>
</dbReference>
<protein>
    <recommendedName>
        <fullName evidence="9">C2H2-type domain-containing protein</fullName>
    </recommendedName>
</protein>
<accession>A0A8J6LHI8</accession>
<evidence type="ECO:0000256" key="7">
    <source>
        <dbReference type="PROSITE-ProRule" id="PRU00042"/>
    </source>
</evidence>
<dbReference type="GO" id="GO:0009166">
    <property type="term" value="P:nucleotide catabolic process"/>
    <property type="evidence" value="ECO:0007669"/>
    <property type="project" value="InterPro"/>
</dbReference>
<keyword evidence="5 7" id="KW-0863">Zinc-finger</keyword>
<dbReference type="EMBL" id="JABDTM020014943">
    <property type="protein sequence ID" value="KAH0819293.1"/>
    <property type="molecule type" value="Genomic_DNA"/>
</dbReference>
<gene>
    <name evidence="10" type="ORF">GEV33_003498</name>
</gene>
<sequence length="848" mass="96789">MVPVLNDIGTHCAVLGNHDFDHGLEVLSQWVGQTEFPWLMSNVLDNETGRPLGEGRITHVVHWAGHRIGLLGLVEKEWLDTLATINPEMVTFLDFVEAGQKLAAQLKQEGCDYVIALTHMRTPNDIKLAENCDDIDLILGGHDHVYEVKEINGKNVVKSGTDFRQFSKITVNFDKPNGSPEVTVEEVNVTSAFPEDQKLKEKLDKYTSIVEGKMHEVLGCFSVPLDGRFTSIRTSESNLGNWVCDVVLAATGADLVVLNSGTFRSDQVHPAGDFTVRDLTNIVPMRDPLVILKLKGQQILETLENGVCMYPKLEGRFPQVAGVSFAFDPSKPPGQRVDPGFVRIGDEYLNLEQHYRLATKSYMHSGCDGYVMLKDAEILVDEGECPELGLAIQNHFQAINMRLGKTKKHSKHRQSLVTLSRRHSLVKMLDGSELDGPPPLRRASTVEVSTSPPAHHTSRLTRRASLDDLEQESCQLTPKIDHRIIVVNNEEVNERNQDLVSPTKEPNTARISPKDTYIMHCTDTIWEIINQGSHWVYRKDPVSFFIFVDSSQNINLKRKQKLNIPNMIRCQNCETNYPTKYQYQRHQCEFNAEKVVLKPNADFIDIEKGKRIKYDCPTCGKQFVSKNNLERHQTSHESSKDNTCEHCKKQFVSENRLRIHKENHCKKAGDISKFYRSDVTVWKCKKCHEVFSSSTTAGYHIELCTELIDNNDIKKEPISDLENLRISSDNKTIEKISTEILLQCEFCNRTYADKQILLKHQKTHKTDKNYECVICKDVFDSYITASQHWLKKCSEKANLFYLPKLTYCEFCDRTFKSHEILYTHKIKKKHYTPKIHDNIVEKSANPMS</sequence>
<reference evidence="10" key="1">
    <citation type="journal article" date="2020" name="J Insects Food Feed">
        <title>The yellow mealworm (Tenebrio molitor) genome: a resource for the emerging insects as food and feed industry.</title>
        <authorList>
            <person name="Eriksson T."/>
            <person name="Andere A."/>
            <person name="Kelstrup H."/>
            <person name="Emery V."/>
            <person name="Picard C."/>
        </authorList>
    </citation>
    <scope>NUCLEOTIDE SEQUENCE</scope>
    <source>
        <strain evidence="10">Stoneville</strain>
        <tissue evidence="10">Whole head</tissue>
    </source>
</reference>
<proteinExistence type="inferred from homology"/>
<keyword evidence="3" id="KW-0732">Signal</keyword>
<dbReference type="SUPFAM" id="SSF55816">
    <property type="entry name" value="5'-nucleotidase (syn. UDP-sugar hydrolase), C-terminal domain"/>
    <property type="match status" value="1"/>
</dbReference>
<evidence type="ECO:0000256" key="8">
    <source>
        <dbReference type="SAM" id="MobiDB-lite"/>
    </source>
</evidence>
<evidence type="ECO:0000313" key="11">
    <source>
        <dbReference type="Proteomes" id="UP000719412"/>
    </source>
</evidence>
<keyword evidence="6" id="KW-0862">Zinc</keyword>
<dbReference type="InterPro" id="IPR036236">
    <property type="entry name" value="Znf_C2H2_sf"/>
</dbReference>
<feature type="domain" description="C2H2-type" evidence="9">
    <location>
        <begin position="642"/>
        <end position="669"/>
    </location>
</feature>
<keyword evidence="2" id="KW-0479">Metal-binding</keyword>
<dbReference type="InterPro" id="IPR004843">
    <property type="entry name" value="Calcineurin-like_PHP"/>
</dbReference>
<evidence type="ECO:0000259" key="9">
    <source>
        <dbReference type="PROSITE" id="PS50157"/>
    </source>
</evidence>
<evidence type="ECO:0000256" key="1">
    <source>
        <dbReference type="ARBA" id="ARBA00006654"/>
    </source>
</evidence>
<reference evidence="10" key="2">
    <citation type="submission" date="2021-08" db="EMBL/GenBank/DDBJ databases">
        <authorList>
            <person name="Eriksson T."/>
        </authorList>
    </citation>
    <scope>NUCLEOTIDE SEQUENCE</scope>
    <source>
        <strain evidence="10">Stoneville</strain>
        <tissue evidence="10">Whole head</tissue>
    </source>
</reference>
<evidence type="ECO:0000256" key="5">
    <source>
        <dbReference type="ARBA" id="ARBA00022771"/>
    </source>
</evidence>
<dbReference type="FunFam" id="3.30.160.60:FF:000100">
    <property type="entry name" value="Zinc finger 45-like"/>
    <property type="match status" value="1"/>
</dbReference>